<dbReference type="PaxDb" id="6945-B7Q8C9"/>
<name>B7Q8C9_IXOSC</name>
<dbReference type="VEuPathDB" id="VectorBase:ISCW011678"/>
<sequence>MALLGLPRALGAIEGLENALYSDDVSLWTEKSGSSGWVQDTLQAAADVVEKCAWAPNAKHTEGRKVFLKDKDIVPGPSVKILGLTIQADNKETTSLRKLKHTSVQILYMLPRVATRQRGMKEADTLKLVQAFII</sequence>
<dbReference type="Proteomes" id="UP000001555">
    <property type="component" value="Unassembled WGS sequence"/>
</dbReference>
<dbReference type="HOGENOM" id="CLU_1898554_0_0_1"/>
<protein>
    <submittedName>
        <fullName evidence="1 2">Uncharacterized protein</fullName>
    </submittedName>
</protein>
<evidence type="ECO:0000313" key="1">
    <source>
        <dbReference type="EMBL" id="EEC15101.1"/>
    </source>
</evidence>
<dbReference type="EMBL" id="ABJB010139548">
    <property type="status" value="NOT_ANNOTATED_CDS"/>
    <property type="molecule type" value="Genomic_DNA"/>
</dbReference>
<proteinExistence type="predicted"/>
<accession>B7Q8C9</accession>
<gene>
    <name evidence="1" type="ORF">IscW_ISCW011678</name>
</gene>
<reference evidence="1 3" key="1">
    <citation type="submission" date="2008-03" db="EMBL/GenBank/DDBJ databases">
        <title>Annotation of Ixodes scapularis.</title>
        <authorList>
            <consortium name="Ixodes scapularis Genome Project Consortium"/>
            <person name="Caler E."/>
            <person name="Hannick L.I."/>
            <person name="Bidwell S."/>
            <person name="Joardar V."/>
            <person name="Thiagarajan M."/>
            <person name="Amedeo P."/>
            <person name="Galinsky K.J."/>
            <person name="Schobel S."/>
            <person name="Inman J."/>
            <person name="Hostetler J."/>
            <person name="Miller J."/>
            <person name="Hammond M."/>
            <person name="Megy K."/>
            <person name="Lawson D."/>
            <person name="Kodira C."/>
            <person name="Sutton G."/>
            <person name="Meyer J."/>
            <person name="Hill C.A."/>
            <person name="Birren B."/>
            <person name="Nene V."/>
            <person name="Collins F."/>
            <person name="Alarcon-Chaidez F."/>
            <person name="Wikel S."/>
            <person name="Strausberg R."/>
        </authorList>
    </citation>
    <scope>NUCLEOTIDE SEQUENCE [LARGE SCALE GENOMIC DNA]</scope>
    <source>
        <strain evidence="3">Wikel</strain>
        <strain evidence="1">Wikel colony</strain>
    </source>
</reference>
<dbReference type="EMBL" id="DS882788">
    <property type="protein sequence ID" value="EEC15101.1"/>
    <property type="molecule type" value="Genomic_DNA"/>
</dbReference>
<keyword evidence="3" id="KW-1185">Reference proteome</keyword>
<dbReference type="AlphaFoldDB" id="B7Q8C9"/>
<dbReference type="InParanoid" id="B7Q8C9"/>
<organism>
    <name type="scientific">Ixodes scapularis</name>
    <name type="common">Black-legged tick</name>
    <name type="synonym">Deer tick</name>
    <dbReference type="NCBI Taxonomy" id="6945"/>
    <lineage>
        <taxon>Eukaryota</taxon>
        <taxon>Metazoa</taxon>
        <taxon>Ecdysozoa</taxon>
        <taxon>Arthropoda</taxon>
        <taxon>Chelicerata</taxon>
        <taxon>Arachnida</taxon>
        <taxon>Acari</taxon>
        <taxon>Parasitiformes</taxon>
        <taxon>Ixodida</taxon>
        <taxon>Ixodoidea</taxon>
        <taxon>Ixodidae</taxon>
        <taxon>Ixodinae</taxon>
        <taxon>Ixodes</taxon>
    </lineage>
</organism>
<evidence type="ECO:0000313" key="3">
    <source>
        <dbReference type="Proteomes" id="UP000001555"/>
    </source>
</evidence>
<dbReference type="EnsemblMetazoa" id="ISCW011678-RA">
    <property type="protein sequence ID" value="ISCW011678-PA"/>
    <property type="gene ID" value="ISCW011678"/>
</dbReference>
<dbReference type="VEuPathDB" id="VectorBase:ISCI011678"/>
<reference evidence="2" key="2">
    <citation type="submission" date="2020-05" db="UniProtKB">
        <authorList>
            <consortium name="EnsemblMetazoa"/>
        </authorList>
    </citation>
    <scope>IDENTIFICATION</scope>
    <source>
        <strain evidence="2">wikel</strain>
    </source>
</reference>
<evidence type="ECO:0000313" key="2">
    <source>
        <dbReference type="EnsemblMetazoa" id="ISCW011678-PA"/>
    </source>
</evidence>